<dbReference type="GO" id="GO:0005634">
    <property type="term" value="C:nucleus"/>
    <property type="evidence" value="ECO:0007669"/>
    <property type="project" value="InterPro"/>
</dbReference>
<dbReference type="GO" id="GO:0005737">
    <property type="term" value="C:cytoplasm"/>
    <property type="evidence" value="ECO:0007669"/>
    <property type="project" value="UniProtKB-SubCell"/>
</dbReference>
<evidence type="ECO:0000256" key="4">
    <source>
        <dbReference type="SAM" id="MobiDB-lite"/>
    </source>
</evidence>
<evidence type="ECO:0000313" key="5">
    <source>
        <dbReference type="EMBL" id="VDO03579.1"/>
    </source>
</evidence>
<dbReference type="GO" id="GO:1990253">
    <property type="term" value="P:cellular response to leucine starvation"/>
    <property type="evidence" value="ECO:0007669"/>
    <property type="project" value="TreeGrafter"/>
</dbReference>
<dbReference type="GO" id="GO:0016684">
    <property type="term" value="F:oxidoreductase activity, acting on peroxide as acceptor"/>
    <property type="evidence" value="ECO:0007669"/>
    <property type="project" value="TreeGrafter"/>
</dbReference>
<name>A0A0R3TKL1_RODNA</name>
<evidence type="ECO:0000256" key="2">
    <source>
        <dbReference type="ARBA" id="ARBA00008350"/>
    </source>
</evidence>
<dbReference type="AlphaFoldDB" id="A0A0R3TKL1"/>
<evidence type="ECO:0000313" key="6">
    <source>
        <dbReference type="Proteomes" id="UP000278807"/>
    </source>
</evidence>
<keyword evidence="3" id="KW-0963">Cytoplasm</keyword>
<reference evidence="5 6" key="2">
    <citation type="submission" date="2018-11" db="EMBL/GenBank/DDBJ databases">
        <authorList>
            <consortium name="Pathogen Informatics"/>
        </authorList>
    </citation>
    <scope>NUCLEOTIDE SEQUENCE [LARGE SCALE GENOMIC DNA]</scope>
</reference>
<sequence length="702" mass="79181">MLKNLQCISLDFANRSVDSLNLLQGFSRSEMCLRNEWAQSVQRVIVSWYFGFGSPAVAGFLESYSQDSNGTTVDTSMHHNILCQIPDLARVIYTCPLADVRQFCQAILEDLRTKKHFIFEIPFQPSPSFAFSENDLPHLRCIFEEPFEDDPLFTTYALFCAYWYRWGRLDNFAQILGCHPEFLEPFMAVHQWLFTGDLALPYPARYYLAILPQLHMWVFSYHLNVFVISLETGSPPIPSHDGPISAVEVVPGGAAAEMRCPQLVCLFVRYFLQAGGDPTWTLGLSSGPSRWLQLKELNHNLAHSPWKVTADDIYQLTRGDVGANRGDKLSLSELMHAVGIMTHVHALACFIFGAGVRPELEHICPSPYHPCVYSTATSANTNTTSTTFPLDESGDKSTTLANEPEYKDRQAKASEMLFNLLKSEPEDESDSRSDEVLPVPGEIFQSSYAKSLVELKLSNVFEKVTLPDGFNLEDLPVLSKFISHPDVTFQDYMGPPFLLAEFSWMEEGSPLVDHLASTLGSLFDEAFKNAFELTYNTLNDYFEVNTTSLRHSLWFFVQSVFGACHEDMRIERVLKLLTPEQRCYLKSCASRPFDLVAYPSTMAREVFAALSPFEVAIAGPKAGNPGELASVVFILFLSSVFSHAFQLNCLPAVSTTTTNSFKANLRERELRFSFFRVRKSSRQTFMIVLLQNEVMALMHMVD</sequence>
<evidence type="ECO:0000256" key="3">
    <source>
        <dbReference type="ARBA" id="ARBA00022490"/>
    </source>
</evidence>
<dbReference type="SUPFAM" id="SSF69118">
    <property type="entry name" value="AhpD-like"/>
    <property type="match status" value="1"/>
</dbReference>
<evidence type="ECO:0000313" key="7">
    <source>
        <dbReference type="WBParaSite" id="HNAJ_0000772301-mRNA-1"/>
    </source>
</evidence>
<dbReference type="InterPro" id="IPR029032">
    <property type="entry name" value="AhpD-like"/>
</dbReference>
<proteinExistence type="inferred from homology"/>
<dbReference type="EMBL" id="UZAE01012113">
    <property type="protein sequence ID" value="VDO03579.1"/>
    <property type="molecule type" value="Genomic_DNA"/>
</dbReference>
<dbReference type="OrthoDB" id="337464at2759"/>
<dbReference type="GO" id="GO:0016239">
    <property type="term" value="P:positive regulation of macroautophagy"/>
    <property type="evidence" value="ECO:0007669"/>
    <property type="project" value="TreeGrafter"/>
</dbReference>
<organism evidence="7">
    <name type="scientific">Rodentolepis nana</name>
    <name type="common">Dwarf tapeworm</name>
    <name type="synonym">Hymenolepis nana</name>
    <dbReference type="NCBI Taxonomy" id="102285"/>
    <lineage>
        <taxon>Eukaryota</taxon>
        <taxon>Metazoa</taxon>
        <taxon>Spiralia</taxon>
        <taxon>Lophotrochozoa</taxon>
        <taxon>Platyhelminthes</taxon>
        <taxon>Cestoda</taxon>
        <taxon>Eucestoda</taxon>
        <taxon>Cyclophyllidea</taxon>
        <taxon>Hymenolepididae</taxon>
        <taxon>Rodentolepis</taxon>
    </lineage>
</organism>
<dbReference type="GO" id="GO:1901031">
    <property type="term" value="P:regulation of response to reactive oxygen species"/>
    <property type="evidence" value="ECO:0007669"/>
    <property type="project" value="InterPro"/>
</dbReference>
<dbReference type="WBParaSite" id="HNAJ_0000772301-mRNA-1">
    <property type="protein sequence ID" value="HNAJ_0000772301-mRNA-1"/>
    <property type="gene ID" value="HNAJ_0000772301"/>
</dbReference>
<comment type="similarity">
    <text evidence="2">Belongs to the sestrin family.</text>
</comment>
<accession>A0A0R3TKL1</accession>
<gene>
    <name evidence="5" type="ORF">HNAJ_LOCUS7719</name>
</gene>
<feature type="region of interest" description="Disordered" evidence="4">
    <location>
        <begin position="382"/>
        <end position="401"/>
    </location>
</feature>
<comment type="subcellular location">
    <subcellularLocation>
        <location evidence="1">Cytoplasm</location>
    </subcellularLocation>
</comment>
<protein>
    <submittedName>
        <fullName evidence="7">Sestrin-2</fullName>
    </submittedName>
</protein>
<dbReference type="STRING" id="102285.A0A0R3TKL1"/>
<dbReference type="InterPro" id="IPR006730">
    <property type="entry name" value="Sestrin"/>
</dbReference>
<keyword evidence="6" id="KW-1185">Reference proteome</keyword>
<dbReference type="Pfam" id="PF04636">
    <property type="entry name" value="PA26"/>
    <property type="match status" value="2"/>
</dbReference>
<dbReference type="GO" id="GO:0070728">
    <property type="term" value="F:L-leucine binding"/>
    <property type="evidence" value="ECO:0007669"/>
    <property type="project" value="TreeGrafter"/>
</dbReference>
<evidence type="ECO:0000256" key="1">
    <source>
        <dbReference type="ARBA" id="ARBA00004496"/>
    </source>
</evidence>
<dbReference type="Proteomes" id="UP000278807">
    <property type="component" value="Unassembled WGS sequence"/>
</dbReference>
<reference evidence="7" key="1">
    <citation type="submission" date="2016-04" db="UniProtKB">
        <authorList>
            <consortium name="WormBaseParasite"/>
        </authorList>
    </citation>
    <scope>IDENTIFICATION</scope>
</reference>
<dbReference type="PANTHER" id="PTHR12474:SF0">
    <property type="entry name" value="SESTRIN HOMOLOG"/>
    <property type="match status" value="1"/>
</dbReference>
<dbReference type="PANTHER" id="PTHR12474">
    <property type="entry name" value="P53 REGULATED PA26 NUCLEAR PROTEIN SESTRIN"/>
    <property type="match status" value="1"/>
</dbReference>
<dbReference type="GO" id="GO:0071233">
    <property type="term" value="P:cellular response to L-leucine"/>
    <property type="evidence" value="ECO:0007669"/>
    <property type="project" value="TreeGrafter"/>
</dbReference>
<dbReference type="GO" id="GO:1904262">
    <property type="term" value="P:negative regulation of TORC1 signaling"/>
    <property type="evidence" value="ECO:0007669"/>
    <property type="project" value="UniProtKB-ARBA"/>
</dbReference>